<dbReference type="GO" id="GO:0005524">
    <property type="term" value="F:ATP binding"/>
    <property type="evidence" value="ECO:0007669"/>
    <property type="project" value="UniProtKB-KW"/>
</dbReference>
<dbReference type="EC" id="2.7.13.3" evidence="2"/>
<sequence>MTDRQKRFRERLVAYWRCQKLSLASLVTCLRSLAALGTLALLPVGAGLPLVPRAARMLRRGSDRERDRTARWTGTVIDPPDPLPTGPTVTARAVAVLGSPPFWRDLAWCCFGPWSAGLLAAVPPTLVVHGLFGVLVQPFVWRHLGPDNWYAFVPVESTGTMLAAAGLGVGFVAAGLWLSAPVLARYGEWTGRLLGAPYATRLERRIGQLTDSRADALDTQAAELRRIERDLHDGAQARLVSLGLTLDQADRLVESDPATARRLLGEVRASSERALQELRDLVHGILPPVLADRGLPDAVRSLALDSFLDVEVDAELAGRLPAAVEGAAYFAVAELLANAGKHSGGSTVRIHLRRADGLLRVTVTDDGRGGADLSRGTGLAGVRRRLAAFDGTLALVSPPGGPTTATLELPCASSSPKTSSSSATA</sequence>
<dbReference type="Gene3D" id="3.30.565.10">
    <property type="entry name" value="Histidine kinase-like ATPase, C-terminal domain"/>
    <property type="match status" value="1"/>
</dbReference>
<keyword evidence="3" id="KW-0597">Phosphoprotein</keyword>
<evidence type="ECO:0000256" key="1">
    <source>
        <dbReference type="ARBA" id="ARBA00000085"/>
    </source>
</evidence>
<comment type="catalytic activity">
    <reaction evidence="1">
        <text>ATP + protein L-histidine = ADP + protein N-phospho-L-histidine.</text>
        <dbReference type="EC" id="2.7.13.3"/>
    </reaction>
</comment>
<feature type="compositionally biased region" description="Low complexity" evidence="9">
    <location>
        <begin position="412"/>
        <end position="425"/>
    </location>
</feature>
<dbReference type="Gene3D" id="1.20.5.1930">
    <property type="match status" value="1"/>
</dbReference>
<gene>
    <name evidence="12" type="ORF">KCH_45860</name>
</gene>
<evidence type="ECO:0000313" key="13">
    <source>
        <dbReference type="Proteomes" id="UP000027178"/>
    </source>
</evidence>
<keyword evidence="4 12" id="KW-0808">Transferase</keyword>
<dbReference type="InterPro" id="IPR050482">
    <property type="entry name" value="Sensor_HK_TwoCompSys"/>
</dbReference>
<dbReference type="InterPro" id="IPR025828">
    <property type="entry name" value="Put_sensor_dom"/>
</dbReference>
<dbReference type="InterPro" id="IPR003594">
    <property type="entry name" value="HATPase_dom"/>
</dbReference>
<reference evidence="12 13" key="1">
    <citation type="submission" date="2014-05" db="EMBL/GenBank/DDBJ databases">
        <title>Draft Genome Sequence of Kitasatospora cheerisanensis KCTC 2395.</title>
        <authorList>
            <person name="Nam D.H."/>
        </authorList>
    </citation>
    <scope>NUCLEOTIDE SEQUENCE [LARGE SCALE GENOMIC DNA]</scope>
    <source>
        <strain evidence="12 13">KCTC 2395</strain>
    </source>
</reference>
<feature type="domain" description="Histidine kinase/HSP90-like ATPase" evidence="11">
    <location>
        <begin position="323"/>
        <end position="413"/>
    </location>
</feature>
<keyword evidence="10" id="KW-1133">Transmembrane helix</keyword>
<name>A0A066YRR4_9ACTN</name>
<keyword evidence="6 12" id="KW-0418">Kinase</keyword>
<proteinExistence type="predicted"/>
<dbReference type="HOGENOM" id="CLU_000445_20_2_11"/>
<evidence type="ECO:0000256" key="8">
    <source>
        <dbReference type="ARBA" id="ARBA00023012"/>
    </source>
</evidence>
<dbReference type="Pfam" id="PF13796">
    <property type="entry name" value="Sensor"/>
    <property type="match status" value="1"/>
</dbReference>
<dbReference type="InterPro" id="IPR011712">
    <property type="entry name" value="Sig_transdc_His_kin_sub3_dim/P"/>
</dbReference>
<evidence type="ECO:0000256" key="9">
    <source>
        <dbReference type="SAM" id="MobiDB-lite"/>
    </source>
</evidence>
<dbReference type="Pfam" id="PF02518">
    <property type="entry name" value="HATPase_c"/>
    <property type="match status" value="1"/>
</dbReference>
<dbReference type="eggNOG" id="COG4585">
    <property type="taxonomic scope" value="Bacteria"/>
</dbReference>
<keyword evidence="10" id="KW-0812">Transmembrane</keyword>
<evidence type="ECO:0000313" key="12">
    <source>
        <dbReference type="EMBL" id="KDN83937.1"/>
    </source>
</evidence>
<dbReference type="Pfam" id="PF07730">
    <property type="entry name" value="HisKA_3"/>
    <property type="match status" value="1"/>
</dbReference>
<keyword evidence="10" id="KW-0472">Membrane</keyword>
<dbReference type="PANTHER" id="PTHR24421">
    <property type="entry name" value="NITRATE/NITRITE SENSOR PROTEIN NARX-RELATED"/>
    <property type="match status" value="1"/>
</dbReference>
<evidence type="ECO:0000256" key="2">
    <source>
        <dbReference type="ARBA" id="ARBA00012438"/>
    </source>
</evidence>
<evidence type="ECO:0000256" key="3">
    <source>
        <dbReference type="ARBA" id="ARBA00022553"/>
    </source>
</evidence>
<dbReference type="GO" id="GO:0046983">
    <property type="term" value="F:protein dimerization activity"/>
    <property type="evidence" value="ECO:0007669"/>
    <property type="project" value="InterPro"/>
</dbReference>
<dbReference type="SMART" id="SM00387">
    <property type="entry name" value="HATPase_c"/>
    <property type="match status" value="1"/>
</dbReference>
<keyword evidence="8" id="KW-0902">Two-component regulatory system</keyword>
<protein>
    <recommendedName>
        <fullName evidence="2">histidine kinase</fullName>
        <ecNumber evidence="2">2.7.13.3</ecNumber>
    </recommendedName>
</protein>
<dbReference type="OrthoDB" id="5242012at2"/>
<evidence type="ECO:0000256" key="5">
    <source>
        <dbReference type="ARBA" id="ARBA00022741"/>
    </source>
</evidence>
<evidence type="ECO:0000259" key="11">
    <source>
        <dbReference type="SMART" id="SM00387"/>
    </source>
</evidence>
<dbReference type="CDD" id="cd16917">
    <property type="entry name" value="HATPase_UhpB-NarQ-NarX-like"/>
    <property type="match status" value="1"/>
</dbReference>
<dbReference type="PANTHER" id="PTHR24421:SF10">
    <property type="entry name" value="NITRATE_NITRITE SENSOR PROTEIN NARQ"/>
    <property type="match status" value="1"/>
</dbReference>
<keyword evidence="7" id="KW-0067">ATP-binding</keyword>
<evidence type="ECO:0000256" key="4">
    <source>
        <dbReference type="ARBA" id="ARBA00022679"/>
    </source>
</evidence>
<feature type="transmembrane region" description="Helical" evidence="10">
    <location>
        <begin position="161"/>
        <end position="184"/>
    </location>
</feature>
<evidence type="ECO:0000256" key="7">
    <source>
        <dbReference type="ARBA" id="ARBA00022840"/>
    </source>
</evidence>
<accession>A0A066YRR4</accession>
<dbReference type="PATRIC" id="fig|1348663.4.peg.4426"/>
<keyword evidence="13" id="KW-1185">Reference proteome</keyword>
<dbReference type="GO" id="GO:0000155">
    <property type="term" value="F:phosphorelay sensor kinase activity"/>
    <property type="evidence" value="ECO:0007669"/>
    <property type="project" value="InterPro"/>
</dbReference>
<dbReference type="EMBL" id="JNBY01000094">
    <property type="protein sequence ID" value="KDN83937.1"/>
    <property type="molecule type" value="Genomic_DNA"/>
</dbReference>
<dbReference type="Proteomes" id="UP000027178">
    <property type="component" value="Unassembled WGS sequence"/>
</dbReference>
<organism evidence="12 13">
    <name type="scientific">Kitasatospora cheerisanensis KCTC 2395</name>
    <dbReference type="NCBI Taxonomy" id="1348663"/>
    <lineage>
        <taxon>Bacteria</taxon>
        <taxon>Bacillati</taxon>
        <taxon>Actinomycetota</taxon>
        <taxon>Actinomycetes</taxon>
        <taxon>Kitasatosporales</taxon>
        <taxon>Streptomycetaceae</taxon>
        <taxon>Kitasatospora</taxon>
    </lineage>
</organism>
<dbReference type="GO" id="GO:0016020">
    <property type="term" value="C:membrane"/>
    <property type="evidence" value="ECO:0007669"/>
    <property type="project" value="InterPro"/>
</dbReference>
<evidence type="ECO:0000256" key="6">
    <source>
        <dbReference type="ARBA" id="ARBA00022777"/>
    </source>
</evidence>
<dbReference type="RefSeq" id="WP_051653312.1">
    <property type="nucleotide sequence ID" value="NZ_KK853997.1"/>
</dbReference>
<feature type="region of interest" description="Disordered" evidence="9">
    <location>
        <begin position="405"/>
        <end position="425"/>
    </location>
</feature>
<dbReference type="AlphaFoldDB" id="A0A066YRR4"/>
<evidence type="ECO:0000256" key="10">
    <source>
        <dbReference type="SAM" id="Phobius"/>
    </source>
</evidence>
<dbReference type="InterPro" id="IPR036890">
    <property type="entry name" value="HATPase_C_sf"/>
</dbReference>
<comment type="caution">
    <text evidence="12">The sequence shown here is derived from an EMBL/GenBank/DDBJ whole genome shotgun (WGS) entry which is preliminary data.</text>
</comment>
<dbReference type="SUPFAM" id="SSF55874">
    <property type="entry name" value="ATPase domain of HSP90 chaperone/DNA topoisomerase II/histidine kinase"/>
    <property type="match status" value="1"/>
</dbReference>
<keyword evidence="5" id="KW-0547">Nucleotide-binding</keyword>
<feature type="transmembrane region" description="Helical" evidence="10">
    <location>
        <begin position="21"/>
        <end position="42"/>
    </location>
</feature>